<feature type="compositionally biased region" description="Basic and acidic residues" evidence="1">
    <location>
        <begin position="127"/>
        <end position="153"/>
    </location>
</feature>
<accession>A0A8K0PE23</accession>
<dbReference type="EMBL" id="KZ310115">
    <property type="protein sequence ID" value="KAG8239869.1"/>
    <property type="molecule type" value="Genomic_DNA"/>
</dbReference>
<gene>
    <name evidence="2" type="ORF">J437_LFUL019458</name>
</gene>
<name>A0A8K0PE23_LADFU</name>
<dbReference type="Proteomes" id="UP000792457">
    <property type="component" value="Unassembled WGS sequence"/>
</dbReference>
<evidence type="ECO:0000313" key="3">
    <source>
        <dbReference type="Proteomes" id="UP000792457"/>
    </source>
</evidence>
<protein>
    <submittedName>
        <fullName evidence="2">Uncharacterized protein</fullName>
    </submittedName>
</protein>
<reference evidence="2" key="2">
    <citation type="submission" date="2017-10" db="EMBL/GenBank/DDBJ databases">
        <title>Ladona fulva Genome sequencing and assembly.</title>
        <authorList>
            <person name="Murali S."/>
            <person name="Richards S."/>
            <person name="Bandaranaike D."/>
            <person name="Bellair M."/>
            <person name="Blankenburg K."/>
            <person name="Chao H."/>
            <person name="Dinh H."/>
            <person name="Doddapaneni H."/>
            <person name="Dugan-Rocha S."/>
            <person name="Elkadiri S."/>
            <person name="Gnanaolivu R."/>
            <person name="Hernandez B."/>
            <person name="Skinner E."/>
            <person name="Javaid M."/>
            <person name="Lee S."/>
            <person name="Li M."/>
            <person name="Ming W."/>
            <person name="Munidasa M."/>
            <person name="Muniz J."/>
            <person name="Nguyen L."/>
            <person name="Hughes D."/>
            <person name="Osuji N."/>
            <person name="Pu L.-L."/>
            <person name="Puazo M."/>
            <person name="Qu C."/>
            <person name="Quiroz J."/>
            <person name="Raj R."/>
            <person name="Weissenberger G."/>
            <person name="Xin Y."/>
            <person name="Zou X."/>
            <person name="Han Y."/>
            <person name="Worley K."/>
            <person name="Muzny D."/>
            <person name="Gibbs R."/>
        </authorList>
    </citation>
    <scope>NUCLEOTIDE SEQUENCE</scope>
    <source>
        <strain evidence="2">Sampled in the wild</strain>
    </source>
</reference>
<feature type="non-terminal residue" evidence="2">
    <location>
        <position position="1"/>
    </location>
</feature>
<proteinExistence type="predicted"/>
<feature type="region of interest" description="Disordered" evidence="1">
    <location>
        <begin position="124"/>
        <end position="153"/>
    </location>
</feature>
<keyword evidence="3" id="KW-1185">Reference proteome</keyword>
<sequence length="197" mass="21581">MESSLCRTTWDEHVFEITLPRSCCVGHVDVKFSLHPANLTPPNIEITLLKQNASGIGRKGKKCLPAVDDGINFNINLNDSVVRSPTENPVTSEAYLKAHNTEILCGPVNIVSCLDLTNEGGTNVFRRNSEEGAAGRRSRGGEGSKSKDAPSERVRYLSTVDRISSVGKSVEGYRGCDWLHEISITIRKTKATEIPKE</sequence>
<dbReference type="OrthoDB" id="47801at2759"/>
<evidence type="ECO:0000313" key="2">
    <source>
        <dbReference type="EMBL" id="KAG8239869.1"/>
    </source>
</evidence>
<comment type="caution">
    <text evidence="2">The sequence shown here is derived from an EMBL/GenBank/DDBJ whole genome shotgun (WGS) entry which is preliminary data.</text>
</comment>
<evidence type="ECO:0000256" key="1">
    <source>
        <dbReference type="SAM" id="MobiDB-lite"/>
    </source>
</evidence>
<reference evidence="2" key="1">
    <citation type="submission" date="2013-04" db="EMBL/GenBank/DDBJ databases">
        <authorList>
            <person name="Qu J."/>
            <person name="Murali S.C."/>
            <person name="Bandaranaike D."/>
            <person name="Bellair M."/>
            <person name="Blankenburg K."/>
            <person name="Chao H."/>
            <person name="Dinh H."/>
            <person name="Doddapaneni H."/>
            <person name="Downs B."/>
            <person name="Dugan-Rocha S."/>
            <person name="Elkadiri S."/>
            <person name="Gnanaolivu R.D."/>
            <person name="Hernandez B."/>
            <person name="Javaid M."/>
            <person name="Jayaseelan J.C."/>
            <person name="Lee S."/>
            <person name="Li M."/>
            <person name="Ming W."/>
            <person name="Munidasa M."/>
            <person name="Muniz J."/>
            <person name="Nguyen L."/>
            <person name="Ongeri F."/>
            <person name="Osuji N."/>
            <person name="Pu L.-L."/>
            <person name="Puazo M."/>
            <person name="Qu C."/>
            <person name="Quiroz J."/>
            <person name="Raj R."/>
            <person name="Weissenberger G."/>
            <person name="Xin Y."/>
            <person name="Zou X."/>
            <person name="Han Y."/>
            <person name="Richards S."/>
            <person name="Worley K."/>
            <person name="Muzny D."/>
            <person name="Gibbs R."/>
        </authorList>
    </citation>
    <scope>NUCLEOTIDE SEQUENCE</scope>
    <source>
        <strain evidence="2">Sampled in the wild</strain>
    </source>
</reference>
<dbReference type="AlphaFoldDB" id="A0A8K0PE23"/>
<organism evidence="2 3">
    <name type="scientific">Ladona fulva</name>
    <name type="common">Scarce chaser dragonfly</name>
    <name type="synonym">Libellula fulva</name>
    <dbReference type="NCBI Taxonomy" id="123851"/>
    <lineage>
        <taxon>Eukaryota</taxon>
        <taxon>Metazoa</taxon>
        <taxon>Ecdysozoa</taxon>
        <taxon>Arthropoda</taxon>
        <taxon>Hexapoda</taxon>
        <taxon>Insecta</taxon>
        <taxon>Pterygota</taxon>
        <taxon>Palaeoptera</taxon>
        <taxon>Odonata</taxon>
        <taxon>Epiprocta</taxon>
        <taxon>Anisoptera</taxon>
        <taxon>Libelluloidea</taxon>
        <taxon>Libellulidae</taxon>
        <taxon>Ladona</taxon>
    </lineage>
</organism>